<dbReference type="PROSITE" id="PS51257">
    <property type="entry name" value="PROKAR_LIPOPROTEIN"/>
    <property type="match status" value="1"/>
</dbReference>
<dbReference type="AlphaFoldDB" id="A0A1H7P7W8"/>
<evidence type="ECO:0000256" key="5">
    <source>
        <dbReference type="ARBA" id="ARBA00023237"/>
    </source>
</evidence>
<dbReference type="STRING" id="641665.GCA_002104455_00720"/>
<evidence type="ECO:0000256" key="4">
    <source>
        <dbReference type="ARBA" id="ARBA00023139"/>
    </source>
</evidence>
<keyword evidence="4" id="KW-0564">Palmitate</keyword>
<evidence type="ECO:0000313" key="9">
    <source>
        <dbReference type="Proteomes" id="UP000199297"/>
    </source>
</evidence>
<dbReference type="Proteomes" id="UP000199297">
    <property type="component" value="Unassembled WGS sequence"/>
</dbReference>
<evidence type="ECO:0000256" key="1">
    <source>
        <dbReference type="ARBA" id="ARBA00004459"/>
    </source>
</evidence>
<evidence type="ECO:0000256" key="7">
    <source>
        <dbReference type="SAM" id="MobiDB-lite"/>
    </source>
</evidence>
<feature type="region of interest" description="Disordered" evidence="7">
    <location>
        <begin position="38"/>
        <end position="61"/>
    </location>
</feature>
<accession>A0A1H7P7W8</accession>
<evidence type="ECO:0000313" key="8">
    <source>
        <dbReference type="EMBL" id="SEL31508.1"/>
    </source>
</evidence>
<dbReference type="EMBL" id="FOBI01000009">
    <property type="protein sequence ID" value="SEL31508.1"/>
    <property type="molecule type" value="Genomic_DNA"/>
</dbReference>
<keyword evidence="3" id="KW-0472">Membrane</keyword>
<evidence type="ECO:0000256" key="2">
    <source>
        <dbReference type="ARBA" id="ARBA00022729"/>
    </source>
</evidence>
<keyword evidence="5" id="KW-0998">Cell outer membrane</keyword>
<keyword evidence="2" id="KW-0732">Signal</keyword>
<organism evidence="8 9">
    <name type="scientific">Colwellia chukchiensis</name>
    <dbReference type="NCBI Taxonomy" id="641665"/>
    <lineage>
        <taxon>Bacteria</taxon>
        <taxon>Pseudomonadati</taxon>
        <taxon>Pseudomonadota</taxon>
        <taxon>Gammaproteobacteria</taxon>
        <taxon>Alteromonadales</taxon>
        <taxon>Colwelliaceae</taxon>
        <taxon>Colwellia</taxon>
    </lineage>
</organism>
<evidence type="ECO:0000256" key="3">
    <source>
        <dbReference type="ARBA" id="ARBA00023136"/>
    </source>
</evidence>
<name>A0A1H7P7W8_9GAMM</name>
<dbReference type="InterPro" id="IPR032831">
    <property type="entry name" value="LptM_cons"/>
</dbReference>
<gene>
    <name evidence="8" type="ORF">SAMN05216262_10921</name>
</gene>
<comment type="subcellular location">
    <subcellularLocation>
        <location evidence="1">Cell outer membrane</location>
        <topology evidence="1">Lipid-anchor</topology>
    </subcellularLocation>
</comment>
<keyword evidence="6 8" id="KW-0449">Lipoprotein</keyword>
<reference evidence="9" key="1">
    <citation type="submission" date="2016-10" db="EMBL/GenBank/DDBJ databases">
        <authorList>
            <person name="Varghese N."/>
            <person name="Submissions S."/>
        </authorList>
    </citation>
    <scope>NUCLEOTIDE SEQUENCE [LARGE SCALE GENOMIC DNA]</scope>
    <source>
        <strain evidence="9">CGMCC 1.9127</strain>
    </source>
</reference>
<sequence>MGKKSNKSIMRKQIAIIFIALLSLVTITGCGIKGPLYQTPEQQQADLPKTAAESDKSSQEH</sequence>
<dbReference type="RefSeq" id="WP_085285122.1">
    <property type="nucleotide sequence ID" value="NZ_FOBI01000009.1"/>
</dbReference>
<dbReference type="Pfam" id="PF13627">
    <property type="entry name" value="LptM_cons"/>
    <property type="match status" value="1"/>
</dbReference>
<evidence type="ECO:0000256" key="6">
    <source>
        <dbReference type="ARBA" id="ARBA00023288"/>
    </source>
</evidence>
<keyword evidence="9" id="KW-1185">Reference proteome</keyword>
<feature type="compositionally biased region" description="Basic and acidic residues" evidence="7">
    <location>
        <begin position="52"/>
        <end position="61"/>
    </location>
</feature>
<protein>
    <submittedName>
        <fullName evidence="8">Predicted small lipoprotein YifL</fullName>
    </submittedName>
</protein>
<dbReference type="NCBIfam" id="NF047847">
    <property type="entry name" value="SS_mature_LptM"/>
    <property type="match status" value="1"/>
</dbReference>
<proteinExistence type="predicted"/>